<dbReference type="AlphaFoldDB" id="A0A7J6TGG1"/>
<evidence type="ECO:0000313" key="4">
    <source>
        <dbReference type="Proteomes" id="UP000574390"/>
    </source>
</evidence>
<dbReference type="EMBL" id="JABANM010015509">
    <property type="protein sequence ID" value="KAF4730956.1"/>
    <property type="molecule type" value="Genomic_DNA"/>
</dbReference>
<evidence type="ECO:0000313" key="3">
    <source>
        <dbReference type="Proteomes" id="UP000553632"/>
    </source>
</evidence>
<protein>
    <submittedName>
        <fullName evidence="2">Uncharacterized protein</fullName>
    </submittedName>
</protein>
<organism evidence="2 3">
    <name type="scientific">Perkinsus olseni</name>
    <name type="common">Perkinsus atlanticus</name>
    <dbReference type="NCBI Taxonomy" id="32597"/>
    <lineage>
        <taxon>Eukaryota</taxon>
        <taxon>Sar</taxon>
        <taxon>Alveolata</taxon>
        <taxon>Perkinsozoa</taxon>
        <taxon>Perkinsea</taxon>
        <taxon>Perkinsida</taxon>
        <taxon>Perkinsidae</taxon>
        <taxon>Perkinsus</taxon>
    </lineage>
</organism>
<dbReference type="Proteomes" id="UP000574390">
    <property type="component" value="Unassembled WGS sequence"/>
</dbReference>
<proteinExistence type="predicted"/>
<keyword evidence="3" id="KW-1185">Reference proteome</keyword>
<gene>
    <name evidence="1" type="ORF">FOZ62_022624</name>
    <name evidence="2" type="ORF">FOZ63_025049</name>
</gene>
<accession>A0A7J6TGG1</accession>
<feature type="non-terminal residue" evidence="2">
    <location>
        <position position="1"/>
    </location>
</feature>
<evidence type="ECO:0000313" key="2">
    <source>
        <dbReference type="EMBL" id="KAF4744203.1"/>
    </source>
</evidence>
<sequence>PPTMYEGLITMYELLMKINDVSVKLQQKVVTLSNEGEIANDLEINADFDSAYIRMHRRLRSSREALDPEVTCNFFKSSVFERTLDVCAERSDERFVAIRSIEQRFNVLWRFGTVG</sequence>
<comment type="caution">
    <text evidence="2">The sequence shown here is derived from an EMBL/GenBank/DDBJ whole genome shotgun (WGS) entry which is preliminary data.</text>
</comment>
<dbReference type="EMBL" id="JABANO010010993">
    <property type="protein sequence ID" value="KAF4744203.1"/>
    <property type="molecule type" value="Genomic_DNA"/>
</dbReference>
<name>A0A7J6TGG1_PEROL</name>
<feature type="non-terminal residue" evidence="2">
    <location>
        <position position="115"/>
    </location>
</feature>
<dbReference type="Proteomes" id="UP000553632">
    <property type="component" value="Unassembled WGS sequence"/>
</dbReference>
<reference evidence="3 4" key="1">
    <citation type="submission" date="2020-04" db="EMBL/GenBank/DDBJ databases">
        <title>Perkinsus olseni comparative genomics.</title>
        <authorList>
            <person name="Bogema D.R."/>
        </authorList>
    </citation>
    <scope>NUCLEOTIDE SEQUENCE [LARGE SCALE GENOMIC DNA]</scope>
    <source>
        <strain evidence="1">ATCC PRA-205</strain>
        <strain evidence="2 3">ATCC PRA-207</strain>
    </source>
</reference>
<evidence type="ECO:0000313" key="1">
    <source>
        <dbReference type="EMBL" id="KAF4730956.1"/>
    </source>
</evidence>